<name>A0A8H6WT68_9AGAR</name>
<accession>A0A8H6WT68</accession>
<dbReference type="EMBL" id="JACAZH010000093">
    <property type="protein sequence ID" value="KAF7326793.1"/>
    <property type="molecule type" value="Genomic_DNA"/>
</dbReference>
<dbReference type="PROSITE" id="PS00463">
    <property type="entry name" value="ZN2_CY6_FUNGAL_1"/>
    <property type="match status" value="1"/>
</dbReference>
<dbReference type="Proteomes" id="UP000623467">
    <property type="component" value="Unassembled WGS sequence"/>
</dbReference>
<proteinExistence type="predicted"/>
<organism evidence="3 4">
    <name type="scientific">Mycena sanguinolenta</name>
    <dbReference type="NCBI Taxonomy" id="230812"/>
    <lineage>
        <taxon>Eukaryota</taxon>
        <taxon>Fungi</taxon>
        <taxon>Dikarya</taxon>
        <taxon>Basidiomycota</taxon>
        <taxon>Agaricomycotina</taxon>
        <taxon>Agaricomycetes</taxon>
        <taxon>Agaricomycetidae</taxon>
        <taxon>Agaricales</taxon>
        <taxon>Marasmiineae</taxon>
        <taxon>Mycenaceae</taxon>
        <taxon>Mycena</taxon>
    </lineage>
</organism>
<dbReference type="OrthoDB" id="39175at2759"/>
<dbReference type="Pfam" id="PF00172">
    <property type="entry name" value="Zn_clus"/>
    <property type="match status" value="1"/>
</dbReference>
<gene>
    <name evidence="3" type="ORF">MSAN_02498800</name>
</gene>
<comment type="caution">
    <text evidence="3">The sequence shown here is derived from an EMBL/GenBank/DDBJ whole genome shotgun (WGS) entry which is preliminary data.</text>
</comment>
<dbReference type="Gene3D" id="4.10.240.10">
    <property type="entry name" value="Zn(2)-C6 fungal-type DNA-binding domain"/>
    <property type="match status" value="1"/>
</dbReference>
<evidence type="ECO:0000256" key="1">
    <source>
        <dbReference type="SAM" id="MobiDB-lite"/>
    </source>
</evidence>
<dbReference type="AlphaFoldDB" id="A0A8H6WT68"/>
<feature type="compositionally biased region" description="Basic residues" evidence="1">
    <location>
        <begin position="216"/>
        <end position="229"/>
    </location>
</feature>
<keyword evidence="4" id="KW-1185">Reference proteome</keyword>
<dbReference type="InterPro" id="IPR036864">
    <property type="entry name" value="Zn2-C6_fun-type_DNA-bd_sf"/>
</dbReference>
<evidence type="ECO:0000313" key="4">
    <source>
        <dbReference type="Proteomes" id="UP000623467"/>
    </source>
</evidence>
<dbReference type="GO" id="GO:0008270">
    <property type="term" value="F:zinc ion binding"/>
    <property type="evidence" value="ECO:0007669"/>
    <property type="project" value="InterPro"/>
</dbReference>
<dbReference type="SUPFAM" id="SSF57701">
    <property type="entry name" value="Zn2/Cys6 DNA-binding domain"/>
    <property type="match status" value="1"/>
</dbReference>
<dbReference type="GO" id="GO:0000981">
    <property type="term" value="F:DNA-binding transcription factor activity, RNA polymerase II-specific"/>
    <property type="evidence" value="ECO:0007669"/>
    <property type="project" value="InterPro"/>
</dbReference>
<protein>
    <recommendedName>
        <fullName evidence="2">Zn(2)-C6 fungal-type domain-containing protein</fullName>
    </recommendedName>
</protein>
<evidence type="ECO:0000313" key="3">
    <source>
        <dbReference type="EMBL" id="KAF7326793.1"/>
    </source>
</evidence>
<dbReference type="PROSITE" id="PS50048">
    <property type="entry name" value="ZN2_CY6_FUNGAL_2"/>
    <property type="match status" value="1"/>
</dbReference>
<dbReference type="InterPro" id="IPR001138">
    <property type="entry name" value="Zn2Cys6_DnaBD"/>
</dbReference>
<feature type="domain" description="Zn(2)-C6 fungal-type" evidence="2">
    <location>
        <begin position="175"/>
        <end position="210"/>
    </location>
</feature>
<feature type="region of interest" description="Disordered" evidence="1">
    <location>
        <begin position="210"/>
        <end position="229"/>
    </location>
</feature>
<evidence type="ECO:0000259" key="2">
    <source>
        <dbReference type="PROSITE" id="PS50048"/>
    </source>
</evidence>
<dbReference type="SMART" id="SM00066">
    <property type="entry name" value="GAL4"/>
    <property type="match status" value="1"/>
</dbReference>
<dbReference type="CDD" id="cd00067">
    <property type="entry name" value="GAL4"/>
    <property type="match status" value="1"/>
</dbReference>
<reference evidence="3" key="1">
    <citation type="submission" date="2020-05" db="EMBL/GenBank/DDBJ databases">
        <title>Mycena genomes resolve the evolution of fungal bioluminescence.</title>
        <authorList>
            <person name="Tsai I.J."/>
        </authorList>
    </citation>
    <scope>NUCLEOTIDE SEQUENCE</scope>
    <source>
        <strain evidence="3">160909Yilan</strain>
    </source>
</reference>
<sequence length="229" mass="25792">MVQTSLKTRQMWGSYIPPSHITICLEKPSTTHLLEAHNMTALPQLSPLDTMGTQYQQSWHLQTNIFSTPCTPVGSPGPPTGTIQIHLTQFTGLRSEKNMGDARSFSPPFQCCWPSSQLRKDSPRQVPPYDSTTILERNVLPAPAFITFEIPQITPEPRPQTVKFADGRKPRQALACLFCRRRKIPCGRPAAEAADQTCKQCARRDRECVYPTESRRGHHSRVKGNPRQT</sequence>